<evidence type="ECO:0000313" key="3">
    <source>
        <dbReference type="Proteomes" id="UP001107558"/>
    </source>
</evidence>
<evidence type="ECO:0000256" key="1">
    <source>
        <dbReference type="SAM" id="SignalP"/>
    </source>
</evidence>
<keyword evidence="1" id="KW-0732">Signal</keyword>
<dbReference type="EMBL" id="JADBJN010000002">
    <property type="protein sequence ID" value="KAG5674635.1"/>
    <property type="molecule type" value="Genomic_DNA"/>
</dbReference>
<proteinExistence type="predicted"/>
<name>A0A9J6BYK6_POLVA</name>
<keyword evidence="3" id="KW-1185">Reference proteome</keyword>
<dbReference type="AlphaFoldDB" id="A0A9J6BYK6"/>
<sequence>MRSQNFFKYCSLSIFLLFVLQTSVANCKVLINQDDIEILTNQNNHEVNQMFEILQSIEKIKGEKLKLFFLWELYCELTCFGFFDKDLCYNKCLIEINN</sequence>
<feature type="signal peptide" evidence="1">
    <location>
        <begin position="1"/>
        <end position="27"/>
    </location>
</feature>
<evidence type="ECO:0000313" key="2">
    <source>
        <dbReference type="EMBL" id="KAG5674635.1"/>
    </source>
</evidence>
<evidence type="ECO:0008006" key="4">
    <source>
        <dbReference type="Google" id="ProtNLM"/>
    </source>
</evidence>
<reference evidence="2" key="1">
    <citation type="submission" date="2021-03" db="EMBL/GenBank/DDBJ databases">
        <title>Chromosome level genome of the anhydrobiotic midge Polypedilum vanderplanki.</title>
        <authorList>
            <person name="Yoshida Y."/>
            <person name="Kikawada T."/>
            <person name="Gusev O."/>
        </authorList>
    </citation>
    <scope>NUCLEOTIDE SEQUENCE</scope>
    <source>
        <strain evidence="2">NIAS01</strain>
        <tissue evidence="2">Whole body or cell culture</tissue>
    </source>
</reference>
<protein>
    <recommendedName>
        <fullName evidence="4">Transmembrane protein</fullName>
    </recommendedName>
</protein>
<organism evidence="2 3">
    <name type="scientific">Polypedilum vanderplanki</name>
    <name type="common">Sleeping chironomid midge</name>
    <dbReference type="NCBI Taxonomy" id="319348"/>
    <lineage>
        <taxon>Eukaryota</taxon>
        <taxon>Metazoa</taxon>
        <taxon>Ecdysozoa</taxon>
        <taxon>Arthropoda</taxon>
        <taxon>Hexapoda</taxon>
        <taxon>Insecta</taxon>
        <taxon>Pterygota</taxon>
        <taxon>Neoptera</taxon>
        <taxon>Endopterygota</taxon>
        <taxon>Diptera</taxon>
        <taxon>Nematocera</taxon>
        <taxon>Chironomoidea</taxon>
        <taxon>Chironomidae</taxon>
        <taxon>Chironominae</taxon>
        <taxon>Polypedilum</taxon>
        <taxon>Polypedilum</taxon>
    </lineage>
</organism>
<accession>A0A9J6BYK6</accession>
<gene>
    <name evidence="2" type="ORF">PVAND_004589</name>
</gene>
<feature type="chain" id="PRO_5039886516" description="Transmembrane protein" evidence="1">
    <location>
        <begin position="28"/>
        <end position="98"/>
    </location>
</feature>
<dbReference type="Proteomes" id="UP001107558">
    <property type="component" value="Chromosome 2"/>
</dbReference>
<comment type="caution">
    <text evidence="2">The sequence shown here is derived from an EMBL/GenBank/DDBJ whole genome shotgun (WGS) entry which is preliminary data.</text>
</comment>